<feature type="domain" description="Bacterial Ig-like" evidence="4">
    <location>
        <begin position="218"/>
        <end position="311"/>
    </location>
</feature>
<feature type="compositionally biased region" description="Polar residues" evidence="1">
    <location>
        <begin position="133"/>
        <end position="147"/>
    </location>
</feature>
<gene>
    <name evidence="5" type="ORF">GB996_11795</name>
</gene>
<comment type="caution">
    <text evidence="5">The sequence shown here is derived from an EMBL/GenBank/DDBJ whole genome shotgun (WGS) entry which is preliminary data.</text>
</comment>
<dbReference type="Pfam" id="PF17936">
    <property type="entry name" value="Big_6"/>
    <property type="match status" value="1"/>
</dbReference>
<feature type="region of interest" description="Disordered" evidence="1">
    <location>
        <begin position="565"/>
        <end position="607"/>
    </location>
</feature>
<feature type="domain" description="Bacterial Ig" evidence="2">
    <location>
        <begin position="25"/>
        <end position="112"/>
    </location>
</feature>
<dbReference type="Pfam" id="PF19077">
    <property type="entry name" value="Big_13"/>
    <property type="match status" value="3"/>
</dbReference>
<dbReference type="Pfam" id="PF19078">
    <property type="entry name" value="Big_12"/>
    <property type="match status" value="1"/>
</dbReference>
<dbReference type="Gene3D" id="2.60.40.10">
    <property type="entry name" value="Immunoglobulins"/>
    <property type="match status" value="5"/>
</dbReference>
<feature type="compositionally biased region" description="Low complexity" evidence="1">
    <location>
        <begin position="112"/>
        <end position="131"/>
    </location>
</feature>
<dbReference type="EMBL" id="WFKQ01000019">
    <property type="protein sequence ID" value="MUG33465.1"/>
    <property type="molecule type" value="Genomic_DNA"/>
</dbReference>
<dbReference type="AlphaFoldDB" id="A0A844M416"/>
<dbReference type="InterPro" id="IPR044016">
    <property type="entry name" value="Big_13"/>
</dbReference>
<dbReference type="InterPro" id="IPR013783">
    <property type="entry name" value="Ig-like_fold"/>
</dbReference>
<feature type="non-terminal residue" evidence="5">
    <location>
        <position position="1"/>
    </location>
</feature>
<evidence type="ECO:0000256" key="1">
    <source>
        <dbReference type="SAM" id="MobiDB-lite"/>
    </source>
</evidence>
<feature type="domain" description="Bacterial Ig-like" evidence="3">
    <location>
        <begin position="598"/>
        <end position="681"/>
    </location>
</feature>
<feature type="compositionally biased region" description="Polar residues" evidence="1">
    <location>
        <begin position="60"/>
        <end position="78"/>
    </location>
</feature>
<feature type="region of interest" description="Disordered" evidence="1">
    <location>
        <begin position="1149"/>
        <end position="1172"/>
    </location>
</feature>
<protein>
    <submittedName>
        <fullName evidence="5">Uncharacterized protein</fullName>
    </submittedName>
</protein>
<keyword evidence="6" id="KW-1185">Reference proteome</keyword>
<evidence type="ECO:0000259" key="2">
    <source>
        <dbReference type="Pfam" id="PF17936"/>
    </source>
</evidence>
<feature type="compositionally biased region" description="Low complexity" evidence="1">
    <location>
        <begin position="12"/>
        <end position="38"/>
    </location>
</feature>
<feature type="domain" description="Bacterial Ig-like" evidence="3">
    <location>
        <begin position="369"/>
        <end position="447"/>
    </location>
</feature>
<evidence type="ECO:0000313" key="5">
    <source>
        <dbReference type="EMBL" id="MUG33465.1"/>
    </source>
</evidence>
<feature type="region of interest" description="Disordered" evidence="1">
    <location>
        <begin position="1"/>
        <end position="82"/>
    </location>
</feature>
<dbReference type="Proteomes" id="UP000442109">
    <property type="component" value="Unassembled WGS sequence"/>
</dbReference>
<proteinExistence type="predicted"/>
<feature type="region of interest" description="Disordered" evidence="1">
    <location>
        <begin position="98"/>
        <end position="150"/>
    </location>
</feature>
<dbReference type="InterPro" id="IPR041498">
    <property type="entry name" value="Big_6"/>
</dbReference>
<sequence>ATVTDKAGNESAPDTATATVGDTTAPNAPTVDTVTNTDTDNDGSADTTTITGKAEPDSVITVTDSNGNVIGETTTDTDGNYEVDVPVIADGDKVEITATDKAGNESDPTEVTGDTTAPDTPTAPTTYNDDAGATQSADSSAPVTDDTTPGIVVGTGLTDTPKLYVDGQKVAATYDAQSGTLTPDVPLAPGAYEFTYTLTDAAGNESDPSDALAVTINTERPTITVSDDVDDAAATNGVITFTLTPSEEITGLSEDDLTISNGSISSYTQNPDGTVTVVVIPDTGIEGEVRLSIAENAATAVSNGAGTQSAQHSQLIDTKAPGQGEGAEQVQPLINIAEAEDGLINNEELNSDTAPQVAGIQTLITLPSGTVEGDTVTLTITDDQGFETTVEHTVTATEEAAGTSRVTIPNDASGINKDGDYTVEVTVTDAAGNTSTASEEIQFTVDTTPPAEPTALPIVKDNVANDGSGNVLDPSEVIADGGKTNDNTPSITVPADQLEEGDIPQLVVDGEVVPATAVTNPDGSVTLTPETPLEDGNYKLSYNIKDAAGNISRDAPATTVDVDTTAPDAPQSAPVVTDNVANDGSGDVLEPSEVINDGDKSNDNTPSVTVPADQLTAGDTPQLVVDGVVVPANIVENADGSVTLTPTTPLNDGIHELSYNLKDSAGNVSGNAPTSTVDVDTVAPAAPTVTPNANNGSVTVSPSADAKDGDVITIKYTDEKTGIEQTLTLTKNPKTGQWVDGNTDDTVVIDPVTGEVFIPQDAVQDGSEVTATQTDAAGNVSVEATGIAGTDVGSAAQTHVTAVIIAADGDNDGDNDGYINAMEKGSATTTEVTVKLTNATIGETLTLTDGTTTYTKVIDTADVDAGSVTFTGIDIPADGETLTVKASITNDANGNVIATPTTSTATAIVDITAPAAPTVTPNQDNGSVTVAPSTDAKDGDVITITYKDEAGNLQKVTFTKSTESGLWGDGNTDDTVVIDPATGVVTIPQDAVQDGSEVTATQTDAAGNASNPVTGTAGNDVGSAAQTHVTAVIIAADGDNDGDNDGYINAMEKGSATTTEVTVKLTNATIGETLTLTDGTTTYTKVIDTADVDAGSVTFTGIAIPADGEILTVKASITNDANGNVIAAPTTGTATVIVDITAPTAPTVTPNANNGSVTVSPSADAKDGDVIT</sequence>
<dbReference type="NCBIfam" id="NF033510">
    <property type="entry name" value="Ca_tandemer"/>
    <property type="match status" value="2"/>
</dbReference>
<organism evidence="5 6">
    <name type="scientific">Psychrobacter sanguinis</name>
    <dbReference type="NCBI Taxonomy" id="861445"/>
    <lineage>
        <taxon>Bacteria</taxon>
        <taxon>Pseudomonadati</taxon>
        <taxon>Pseudomonadota</taxon>
        <taxon>Gammaproteobacteria</taxon>
        <taxon>Moraxellales</taxon>
        <taxon>Moraxellaceae</taxon>
        <taxon>Psychrobacter</taxon>
    </lineage>
</organism>
<evidence type="ECO:0000259" key="4">
    <source>
        <dbReference type="Pfam" id="PF19078"/>
    </source>
</evidence>
<dbReference type="InterPro" id="IPR044048">
    <property type="entry name" value="Big_12"/>
</dbReference>
<evidence type="ECO:0000313" key="6">
    <source>
        <dbReference type="Proteomes" id="UP000442109"/>
    </source>
</evidence>
<name>A0A844M416_9GAMM</name>
<feature type="domain" description="Bacterial Ig-like" evidence="3">
    <location>
        <begin position="482"/>
        <end position="564"/>
    </location>
</feature>
<reference evidence="5 6" key="1">
    <citation type="journal article" date="2019" name="PLoS ONE">
        <title>Pup mortality in New Zealand sea lions (Phocarctos hookeri) at Enderby Island, Auckland Islands, 2013-18.</title>
        <authorList>
            <person name="Michael S.A."/>
            <person name="Hayman D.T.S."/>
            <person name="Gray R."/>
            <person name="Zhang J."/>
            <person name="Rogers L."/>
            <person name="Roe W.D."/>
        </authorList>
    </citation>
    <scope>NUCLEOTIDE SEQUENCE [LARGE SCALE GENOMIC DNA]</scope>
    <source>
        <strain evidence="5 6">SM868</strain>
    </source>
</reference>
<dbReference type="RefSeq" id="WP_193564721.1">
    <property type="nucleotide sequence ID" value="NZ_WFKQ01000019.1"/>
</dbReference>
<feature type="non-terminal residue" evidence="5">
    <location>
        <position position="1172"/>
    </location>
</feature>
<evidence type="ECO:0000259" key="3">
    <source>
        <dbReference type="Pfam" id="PF19077"/>
    </source>
</evidence>
<accession>A0A844M416</accession>